<dbReference type="KEGG" id="nsr:NS506_02796"/>
<protein>
    <recommendedName>
        <fullName evidence="5">HEAT repeat domain-containing protein</fullName>
    </recommendedName>
</protein>
<dbReference type="Pfam" id="PF13646">
    <property type="entry name" value="HEAT_2"/>
    <property type="match status" value="1"/>
</dbReference>
<dbReference type="AlphaFoldDB" id="A0ABC9Z336"/>
<evidence type="ECO:0000313" key="3">
    <source>
        <dbReference type="Proteomes" id="UP000037179"/>
    </source>
</evidence>
<dbReference type="RefSeq" id="WP_036548811.1">
    <property type="nucleotide sequence ID" value="NZ_AP028459.1"/>
</dbReference>
<accession>A0ABC9Z336</accession>
<reference evidence="3" key="1">
    <citation type="submission" date="2015-07" db="EMBL/GenBank/DDBJ databases">
        <title>Nocardia seriolae U-1 whole genome shotgun sequence.</title>
        <authorList>
            <person name="Imajoh M."/>
            <person name="Fukumoto Y."/>
            <person name="Sukeda M."/>
            <person name="Yamane J."/>
            <person name="Yamasaki K."/>
            <person name="Shimizu M."/>
            <person name="Ohnishi K."/>
            <person name="Oshima S."/>
        </authorList>
    </citation>
    <scope>NUCLEOTIDE SEQUENCE [LARGE SCALE GENOMIC DNA]</scope>
    <source>
        <strain evidence="3">U-1</strain>
    </source>
</reference>
<evidence type="ECO:0000313" key="4">
    <source>
        <dbReference type="Proteomes" id="UP000180166"/>
    </source>
</evidence>
<organism evidence="2 3">
    <name type="scientific">Nocardia seriolae</name>
    <dbReference type="NCBI Taxonomy" id="37332"/>
    <lineage>
        <taxon>Bacteria</taxon>
        <taxon>Bacillati</taxon>
        <taxon>Actinomycetota</taxon>
        <taxon>Actinomycetes</taxon>
        <taxon>Mycobacteriales</taxon>
        <taxon>Nocardiaceae</taxon>
        <taxon>Nocardia</taxon>
    </lineage>
</organism>
<dbReference type="SUPFAM" id="SSF48371">
    <property type="entry name" value="ARM repeat"/>
    <property type="match status" value="1"/>
</dbReference>
<gene>
    <name evidence="1" type="ORF">NS506_02796</name>
    <name evidence="2" type="ORF">NSK11_contig00134-0026</name>
</gene>
<dbReference type="EMBL" id="BBYQ01000134">
    <property type="protein sequence ID" value="GAP31957.1"/>
    <property type="molecule type" value="Genomic_DNA"/>
</dbReference>
<reference evidence="2 3" key="2">
    <citation type="journal article" date="2016" name="Genome Announc.">
        <title>Draft Genome Sequence of Erythromycin- and Oxytetracycline-Sensitive Nocardia seriolae Strain U-1 (NBRC 110359).</title>
        <authorList>
            <person name="Imajoh M."/>
            <person name="Sukeda M."/>
            <person name="Shimizu M."/>
            <person name="Yamane J."/>
            <person name="Ohnishi K."/>
            <person name="Oshima S."/>
        </authorList>
    </citation>
    <scope>NUCLEOTIDE SEQUENCE [LARGE SCALE GENOMIC DNA]</scope>
    <source>
        <strain evidence="2 3">U-1</strain>
    </source>
</reference>
<name>A0ABC9Z336_9NOCA</name>
<dbReference type="Proteomes" id="UP000037179">
    <property type="component" value="Unassembled WGS sequence"/>
</dbReference>
<sequence length="471" mass="52201">MTPEDFDELARAEDYRSIPRLRAMVFDTTLPESVRDRASRVLDGFDDTTTGEQRRTWWASDDPVVRKHAVRFMTRAEADILLPVACDDTHPMQARALASMGFGFREAEFMPVLIRALTHYDPVVRAATAAALYWYEPVAAETGLLAAAHDETFEVAAEAIDTLRYYPTQRVLRSVAVLRAHADRRIAEAATNTFDDLRDSFESLVTEGDPKAIARLRDWMRPVRDLVAWPEEITVRAPHRFGPRRILRGPGAVTESVLLALLDDPDVDREALDQALRGRDWTGYEPAARTRSAARLVAHPNPVVRDFGCAALADWGRSDDLMRLVGDVSSTVRKSAMYHLAALPAEPAVAELAWRYLPDATGTAAQETLRTYCAHLGPAAVPRLADLVRSDPREDVRYEGVHLLVKLHAADEIRGLADILAEPPGVTWAVHNTLLDGLGELGITVALPPHLAAADDLHLQHSLAEYLARQS</sequence>
<dbReference type="Gene3D" id="1.25.10.10">
    <property type="entry name" value="Leucine-rich Repeat Variant"/>
    <property type="match status" value="2"/>
</dbReference>
<keyword evidence="3" id="KW-1185">Reference proteome</keyword>
<dbReference type="Proteomes" id="UP000180166">
    <property type="component" value="Chromosome"/>
</dbReference>
<dbReference type="InterPro" id="IPR011989">
    <property type="entry name" value="ARM-like"/>
</dbReference>
<proteinExistence type="predicted"/>
<evidence type="ECO:0008006" key="5">
    <source>
        <dbReference type="Google" id="ProtNLM"/>
    </source>
</evidence>
<dbReference type="EMBL" id="CP017839">
    <property type="protein sequence ID" value="APA96856.1"/>
    <property type="molecule type" value="Genomic_DNA"/>
</dbReference>
<evidence type="ECO:0000313" key="1">
    <source>
        <dbReference type="EMBL" id="APA96856.1"/>
    </source>
</evidence>
<evidence type="ECO:0000313" key="2">
    <source>
        <dbReference type="EMBL" id="GAP31957.1"/>
    </source>
</evidence>
<dbReference type="InterPro" id="IPR016024">
    <property type="entry name" value="ARM-type_fold"/>
</dbReference>
<reference evidence="1 4" key="3">
    <citation type="submission" date="2016-10" db="EMBL/GenBank/DDBJ databases">
        <title>Genome sequence of Nocardia seriolae strain EM150506, isolated from Anguila japonica.</title>
        <authorList>
            <person name="Han H.-J."/>
        </authorList>
    </citation>
    <scope>NUCLEOTIDE SEQUENCE [LARGE SCALE GENOMIC DNA]</scope>
    <source>
        <strain evidence="1 4">EM150506</strain>
    </source>
</reference>